<dbReference type="GeneID" id="72460481"/>
<keyword evidence="9" id="KW-0902">Two-component regulatory system</keyword>
<comment type="caution">
    <text evidence="13">The sequence shown here is derived from an EMBL/GenBank/DDBJ whole genome shotgun (WGS) entry which is preliminary data.</text>
</comment>
<dbReference type="SUPFAM" id="SSF55874">
    <property type="entry name" value="ATPase domain of HSP90 chaperone/DNA topoisomerase II/histidine kinase"/>
    <property type="match status" value="1"/>
</dbReference>
<keyword evidence="4" id="KW-0597">Phosphoprotein</keyword>
<comment type="subcellular location">
    <subcellularLocation>
        <location evidence="2">Membrane</location>
    </subcellularLocation>
</comment>
<dbReference type="Gene3D" id="3.30.565.10">
    <property type="entry name" value="Histidine kinase-like ATPase, C-terminal domain"/>
    <property type="match status" value="1"/>
</dbReference>
<evidence type="ECO:0000259" key="12">
    <source>
        <dbReference type="PROSITE" id="PS50109"/>
    </source>
</evidence>
<evidence type="ECO:0000256" key="3">
    <source>
        <dbReference type="ARBA" id="ARBA00012438"/>
    </source>
</evidence>
<dbReference type="AlphaFoldDB" id="A0A4R5NSP2"/>
<dbReference type="InterPro" id="IPR036890">
    <property type="entry name" value="HATPase_C_sf"/>
</dbReference>
<dbReference type="FunFam" id="1.10.287.130:FF:000001">
    <property type="entry name" value="Two-component sensor histidine kinase"/>
    <property type="match status" value="1"/>
</dbReference>
<dbReference type="Proteomes" id="UP000295181">
    <property type="component" value="Unassembled WGS sequence"/>
</dbReference>
<evidence type="ECO:0000256" key="6">
    <source>
        <dbReference type="ARBA" id="ARBA00022692"/>
    </source>
</evidence>
<evidence type="ECO:0000256" key="4">
    <source>
        <dbReference type="ARBA" id="ARBA00022553"/>
    </source>
</evidence>
<gene>
    <name evidence="13" type="ORF">C5L32_001671</name>
</gene>
<dbReference type="CDD" id="cd00082">
    <property type="entry name" value="HisKA"/>
    <property type="match status" value="1"/>
</dbReference>
<reference evidence="13 14" key="1">
    <citation type="journal article" date="2019" name="Appl. Microbiol. Biotechnol.">
        <title>Uncovering carbohydrate metabolism through a genotype-phenotype association study of 56 lactic acid bacteria genomes.</title>
        <authorList>
            <person name="Buron-Moles G."/>
            <person name="Chailyan A."/>
            <person name="Dolejs I."/>
            <person name="Forster J."/>
            <person name="Miks M.H."/>
        </authorList>
    </citation>
    <scope>NUCLEOTIDE SEQUENCE [LARGE SCALE GENOMIC DNA]</scope>
    <source>
        <strain evidence="13 14">ATCC 4005</strain>
    </source>
</reference>
<dbReference type="EC" id="2.7.13.3" evidence="3"/>
<dbReference type="SMART" id="SM00388">
    <property type="entry name" value="HisKA"/>
    <property type="match status" value="1"/>
</dbReference>
<protein>
    <recommendedName>
        <fullName evidence="3">histidine kinase</fullName>
        <ecNumber evidence="3">2.7.13.3</ecNumber>
    </recommendedName>
</protein>
<dbReference type="Gene3D" id="1.10.287.130">
    <property type="match status" value="1"/>
</dbReference>
<dbReference type="InterPro" id="IPR003594">
    <property type="entry name" value="HATPase_dom"/>
</dbReference>
<keyword evidence="10 11" id="KW-0472">Membrane</keyword>
<name>A0A4R5NSP2_LENBU</name>
<evidence type="ECO:0000256" key="11">
    <source>
        <dbReference type="SAM" id="Phobius"/>
    </source>
</evidence>
<dbReference type="InterPro" id="IPR050428">
    <property type="entry name" value="TCS_sensor_his_kinase"/>
</dbReference>
<feature type="transmembrane region" description="Helical" evidence="11">
    <location>
        <begin position="159"/>
        <end position="185"/>
    </location>
</feature>
<feature type="transmembrane region" description="Helical" evidence="11">
    <location>
        <begin position="117"/>
        <end position="138"/>
    </location>
</feature>
<dbReference type="Pfam" id="PF02518">
    <property type="entry name" value="HATPase_c"/>
    <property type="match status" value="1"/>
</dbReference>
<dbReference type="PANTHER" id="PTHR45436">
    <property type="entry name" value="SENSOR HISTIDINE KINASE YKOH"/>
    <property type="match status" value="1"/>
</dbReference>
<dbReference type="PANTHER" id="PTHR45436:SF5">
    <property type="entry name" value="SENSOR HISTIDINE KINASE TRCS"/>
    <property type="match status" value="1"/>
</dbReference>
<dbReference type="InterPro" id="IPR005467">
    <property type="entry name" value="His_kinase_dom"/>
</dbReference>
<dbReference type="PRINTS" id="PR00344">
    <property type="entry name" value="BCTRLSENSOR"/>
</dbReference>
<dbReference type="Gene3D" id="6.10.340.10">
    <property type="match status" value="1"/>
</dbReference>
<organism evidence="13 14">
    <name type="scientific">Lentilactobacillus buchneri DSM 20057</name>
    <dbReference type="NCBI Taxonomy" id="1423728"/>
    <lineage>
        <taxon>Bacteria</taxon>
        <taxon>Bacillati</taxon>
        <taxon>Bacillota</taxon>
        <taxon>Bacilli</taxon>
        <taxon>Lactobacillales</taxon>
        <taxon>Lactobacillaceae</taxon>
        <taxon>Lentilactobacillus</taxon>
    </lineage>
</organism>
<keyword evidence="5" id="KW-0808">Transferase</keyword>
<keyword evidence="8 11" id="KW-1133">Transmembrane helix</keyword>
<dbReference type="SUPFAM" id="SSF47384">
    <property type="entry name" value="Homodimeric domain of signal transducing histidine kinase"/>
    <property type="match status" value="1"/>
</dbReference>
<dbReference type="EMBL" id="PUFP01000018">
    <property type="protein sequence ID" value="TDG80246.1"/>
    <property type="molecule type" value="Genomic_DNA"/>
</dbReference>
<evidence type="ECO:0000256" key="5">
    <source>
        <dbReference type="ARBA" id="ARBA00022679"/>
    </source>
</evidence>
<feature type="domain" description="Histidine kinase" evidence="12">
    <location>
        <begin position="253"/>
        <end position="465"/>
    </location>
</feature>
<dbReference type="InterPro" id="IPR004358">
    <property type="entry name" value="Sig_transdc_His_kin-like_C"/>
</dbReference>
<dbReference type="GO" id="GO:0005886">
    <property type="term" value="C:plasma membrane"/>
    <property type="evidence" value="ECO:0007669"/>
    <property type="project" value="TreeGrafter"/>
</dbReference>
<evidence type="ECO:0000256" key="2">
    <source>
        <dbReference type="ARBA" id="ARBA00004370"/>
    </source>
</evidence>
<dbReference type="RefSeq" id="WP_082602307.1">
    <property type="nucleotide sequence ID" value="NZ_AZDM01000009.1"/>
</dbReference>
<proteinExistence type="predicted"/>
<dbReference type="SMART" id="SM00387">
    <property type="entry name" value="HATPase_c"/>
    <property type="match status" value="1"/>
</dbReference>
<dbReference type="InterPro" id="IPR036097">
    <property type="entry name" value="HisK_dim/P_sf"/>
</dbReference>
<dbReference type="PROSITE" id="PS50109">
    <property type="entry name" value="HIS_KIN"/>
    <property type="match status" value="1"/>
</dbReference>
<accession>A0A4R5NSP2</accession>
<comment type="catalytic activity">
    <reaction evidence="1">
        <text>ATP + protein L-histidine = ADP + protein N-phospho-L-histidine.</text>
        <dbReference type="EC" id="2.7.13.3"/>
    </reaction>
</comment>
<keyword evidence="6 11" id="KW-0812">Transmembrane</keyword>
<evidence type="ECO:0000256" key="9">
    <source>
        <dbReference type="ARBA" id="ARBA00023012"/>
    </source>
</evidence>
<evidence type="ECO:0000256" key="8">
    <source>
        <dbReference type="ARBA" id="ARBA00022989"/>
    </source>
</evidence>
<dbReference type="CDD" id="cd00075">
    <property type="entry name" value="HATPase"/>
    <property type="match status" value="1"/>
</dbReference>
<feature type="transmembrane region" description="Helical" evidence="11">
    <location>
        <begin position="20"/>
        <end position="41"/>
    </location>
</feature>
<keyword evidence="7" id="KW-0418">Kinase</keyword>
<dbReference type="GO" id="GO:0000155">
    <property type="term" value="F:phosphorelay sensor kinase activity"/>
    <property type="evidence" value="ECO:0007669"/>
    <property type="project" value="InterPro"/>
</dbReference>
<dbReference type="InterPro" id="IPR003661">
    <property type="entry name" value="HisK_dim/P_dom"/>
</dbReference>
<evidence type="ECO:0000256" key="1">
    <source>
        <dbReference type="ARBA" id="ARBA00000085"/>
    </source>
</evidence>
<evidence type="ECO:0000256" key="10">
    <source>
        <dbReference type="ARBA" id="ARBA00023136"/>
    </source>
</evidence>
<sequence>MAKKQHRTTYQAIRHHFIILLTFFALFTGIAVVLVVGVNLVRQSESQSVELLRSLNRSFIDDKPDWKQWRKNSSINTENTYVRVTDQVHTAKQPELFYSQGAPQFLAAAPTPISKMIHIPVFPALIYAKGYGLFYYRSGVRHGSQKNIRSEIWLSLNPIVQLLTSVILIVLLVSLASLSLGWFVISLIARQLTEPLQTLQEAAKAHSQSINRVETLLPVPESPIEAKQLAISFNDLLSAIIKNNQKEKAFISNASHELRTPIAAIRGHIALVKRRGKAHPEIIDSSLHFIDDESAKMQALVNSLLALSRADKEVVTKSHFDLAAIVNETVEEQRVLLEQPIQVVGEQSAIVHANQTNITQILSALLDNAGKYSPPDAQITVKISKRDHQTILAVENNGPSIPEADQAHIFDRFYRGDPAHNSHITGNGLGLAIASQLAQLNDVGLRVTNILPHGVSFEVSFPDLDLTK</sequence>
<evidence type="ECO:0000256" key="7">
    <source>
        <dbReference type="ARBA" id="ARBA00022777"/>
    </source>
</evidence>
<dbReference type="Pfam" id="PF00512">
    <property type="entry name" value="HisKA"/>
    <property type="match status" value="1"/>
</dbReference>
<evidence type="ECO:0000313" key="13">
    <source>
        <dbReference type="EMBL" id="TDG80246.1"/>
    </source>
</evidence>
<evidence type="ECO:0000313" key="14">
    <source>
        <dbReference type="Proteomes" id="UP000295181"/>
    </source>
</evidence>